<dbReference type="Pfam" id="PF10983">
    <property type="entry name" value="DUF2793"/>
    <property type="match status" value="1"/>
</dbReference>
<dbReference type="Proteomes" id="UP000298179">
    <property type="component" value="Unassembled WGS sequence"/>
</dbReference>
<protein>
    <submittedName>
        <fullName evidence="2">DUF2793 domain-containing protein</fullName>
    </submittedName>
</protein>
<dbReference type="Gene3D" id="2.80.20.10">
    <property type="entry name" value="Tail fiber receptor-binding protein"/>
    <property type="match status" value="1"/>
</dbReference>
<feature type="domain" description="Major tropism determinant second" evidence="1">
    <location>
        <begin position="245"/>
        <end position="349"/>
    </location>
</feature>
<dbReference type="SUPFAM" id="SSF141658">
    <property type="entry name" value="Bacteriophage trimeric proteins domain"/>
    <property type="match status" value="1"/>
</dbReference>
<dbReference type="RefSeq" id="WP_134760691.1">
    <property type="nucleotide sequence ID" value="NZ_SOZD01000001.1"/>
</dbReference>
<sequence length="561" mass="58501">MPDSTDRLALPYILADQAQKHVSHNAALVRLDALVHLAVLDRDRTEPPADPAPGDRHIVAAGPAGDWVGRAGSIAAWQDGAWLYLEPRPGWRAWSSADAAILVFDGSTWLPAALGAEDLSAGALSTLGVNTAADDFNRFAVKSSAVLVSHDDVSGSGNGSVLCTFNKQASGKDAGFNYQSGWSTRALMGLYGDDDFRIKVSPDGGTFHEALVVDRGSGRVAFPQTGAVDHLARGLFVKADPASVAFTRTAPGALELKAGTLVEVAGLVRHFEAATSIAMPALAAGTDYAVYACADGALRADPSPVAPAGYTAATSRMIGGFHYAAGGNATGYNTGGDATPQINPYSLWDLAWRPACPNPRGMALVAGRFWCDIYLTGVNVDADGSSRYGATIADGSSPPKVPAMFGGDGTTTYGSFTWFEATELLHSVGKTLLDYPDFVVASFGAKEGVSRGNDPVTTGFATTNAGATNADQALTSKWGIVQAVGCLWVWANAFGGPYTAGWADNAKGRGQTYQQPNAGLLGAHWSSGVNAGSRASTWNSAPWNSNSPFAARGRAEHLRRR</sequence>
<organism evidence="2 3">
    <name type="scientific">Jiella endophytica</name>
    <dbReference type="NCBI Taxonomy" id="2558362"/>
    <lineage>
        <taxon>Bacteria</taxon>
        <taxon>Pseudomonadati</taxon>
        <taxon>Pseudomonadota</taxon>
        <taxon>Alphaproteobacteria</taxon>
        <taxon>Hyphomicrobiales</taxon>
        <taxon>Aurantimonadaceae</taxon>
        <taxon>Jiella</taxon>
    </lineage>
</organism>
<gene>
    <name evidence="2" type="ORF">E3C22_04735</name>
</gene>
<dbReference type="AlphaFoldDB" id="A0A4Y8RVB9"/>
<evidence type="ECO:0000313" key="2">
    <source>
        <dbReference type="EMBL" id="TFF27767.1"/>
    </source>
</evidence>
<dbReference type="SUPFAM" id="SSF56436">
    <property type="entry name" value="C-type lectin-like"/>
    <property type="match status" value="1"/>
</dbReference>
<dbReference type="InterPro" id="IPR054114">
    <property type="entry name" value="Mtd_2nd"/>
</dbReference>
<proteinExistence type="predicted"/>
<accession>A0A4Y8RVB9</accession>
<dbReference type="InterPro" id="IPR021251">
    <property type="entry name" value="DUF2793"/>
</dbReference>
<dbReference type="Gene3D" id="3.90.1580.10">
    <property type="entry name" value="paralog of FGE (formylglycine-generating enzyme)"/>
    <property type="match status" value="1"/>
</dbReference>
<evidence type="ECO:0000259" key="1">
    <source>
        <dbReference type="Pfam" id="PF21916"/>
    </source>
</evidence>
<dbReference type="InterPro" id="IPR042095">
    <property type="entry name" value="SUMF_sf"/>
</dbReference>
<dbReference type="EMBL" id="SOZD01000001">
    <property type="protein sequence ID" value="TFF27767.1"/>
    <property type="molecule type" value="Genomic_DNA"/>
</dbReference>
<dbReference type="InterPro" id="IPR016187">
    <property type="entry name" value="CTDL_fold"/>
</dbReference>
<name>A0A4Y8RVB9_9HYPH</name>
<keyword evidence="3" id="KW-1185">Reference proteome</keyword>
<evidence type="ECO:0000313" key="3">
    <source>
        <dbReference type="Proteomes" id="UP000298179"/>
    </source>
</evidence>
<comment type="caution">
    <text evidence="2">The sequence shown here is derived from an EMBL/GenBank/DDBJ whole genome shotgun (WGS) entry which is preliminary data.</text>
</comment>
<dbReference type="Pfam" id="PF21916">
    <property type="entry name" value="mtd_2nd"/>
    <property type="match status" value="1"/>
</dbReference>
<dbReference type="OrthoDB" id="564699at2"/>
<reference evidence="2 3" key="1">
    <citation type="submission" date="2019-03" db="EMBL/GenBank/DDBJ databases">
        <title>Jiella endophytica sp. nov., a novel endophytic bacterium isolated from root of Ficus microcarpa Linn. f.</title>
        <authorList>
            <person name="Tuo L."/>
        </authorList>
    </citation>
    <scope>NUCLEOTIDE SEQUENCE [LARGE SCALE GENOMIC DNA]</scope>
    <source>
        <strain evidence="2 3">CBS5Q-3</strain>
    </source>
</reference>